<keyword evidence="1" id="KW-0677">Repeat</keyword>
<dbReference type="RefSeq" id="WP_216418540.1">
    <property type="nucleotide sequence ID" value="NZ_JAHLQK010000006.1"/>
</dbReference>
<dbReference type="PANTHER" id="PTHR43308">
    <property type="entry name" value="OUTER MEMBRANE PROTEIN ALPHA-RELATED"/>
    <property type="match status" value="1"/>
</dbReference>
<proteinExistence type="predicted"/>
<keyword evidence="2" id="KW-0732">Signal</keyword>
<gene>
    <name evidence="4" type="ORF">KQI88_14535</name>
</gene>
<feature type="chain" id="PRO_5045642366" evidence="2">
    <location>
        <begin position="24"/>
        <end position="469"/>
    </location>
</feature>
<feature type="domain" description="SLH" evidence="3">
    <location>
        <begin position="22"/>
        <end position="86"/>
    </location>
</feature>
<feature type="signal peptide" evidence="2">
    <location>
        <begin position="1"/>
        <end position="23"/>
    </location>
</feature>
<feature type="domain" description="SLH" evidence="3">
    <location>
        <begin position="90"/>
        <end position="158"/>
    </location>
</feature>
<evidence type="ECO:0000256" key="1">
    <source>
        <dbReference type="ARBA" id="ARBA00022737"/>
    </source>
</evidence>
<dbReference type="Proteomes" id="UP000779508">
    <property type="component" value="Unassembled WGS sequence"/>
</dbReference>
<dbReference type="PROSITE" id="PS51272">
    <property type="entry name" value="SLH"/>
    <property type="match status" value="3"/>
</dbReference>
<evidence type="ECO:0000313" key="5">
    <source>
        <dbReference type="Proteomes" id="UP000779508"/>
    </source>
</evidence>
<dbReference type="InterPro" id="IPR051465">
    <property type="entry name" value="Cell_Envelope_Struct_Comp"/>
</dbReference>
<keyword evidence="5" id="KW-1185">Reference proteome</keyword>
<protein>
    <submittedName>
        <fullName evidence="4">S-layer homology domain-containing protein</fullName>
    </submittedName>
</protein>
<feature type="domain" description="SLH" evidence="3">
    <location>
        <begin position="159"/>
        <end position="222"/>
    </location>
</feature>
<name>A0ABS6G569_9FIRM</name>
<reference evidence="4 5" key="1">
    <citation type="submission" date="2021-06" db="EMBL/GenBank/DDBJ databases">
        <authorList>
            <person name="Sun Q."/>
            <person name="Li D."/>
        </authorList>
    </citation>
    <scope>NUCLEOTIDE SEQUENCE [LARGE SCALE GENOMIC DNA]</scope>
    <source>
        <strain evidence="4 5">MSJ-5</strain>
    </source>
</reference>
<sequence length="469" mass="55166">MKRIVMLLIVVLILLSSFQTAMAYTYYIDILEHWGEPYIEWATNDVALFKGYKDGTFKPDNSITRAEFMSILNRLLQIQKSNNTNVAIKFYLDYDDLNKNFWAYDDIYELAYYLENKARQKVDLKSIFPGNNFRPNDPITRYEAGVLTSLIIPPPIEVLNKSYKDLTSNVSFYKEIMELTSNGIVKGYNDGTFRPWQKITRAEAATIIKNAYGELEYLKNNELCMRDLKKFNLNKKKPLFEYGANNINQPDLDKNFINAITTLDYLSFVGYIPYSERHLYDPNPIDSLWQLKNDDYYNVIGVNYYLLYYDKNLVKERKVELIKEAFEHYESIKKINNVDGMVELVEIAKNIVSPQELILFLEKYFYSTKDNNDKILAGTLLIEQYLNDYKYKKALEIHKEMLNLSKDIELKSHLILNNGYLVYKNSGTKVAIDYLNKSWNDLKIDSQYRIYKDKGDFLFTSMIKQLMVK</sequence>
<evidence type="ECO:0000256" key="2">
    <source>
        <dbReference type="SAM" id="SignalP"/>
    </source>
</evidence>
<evidence type="ECO:0000313" key="4">
    <source>
        <dbReference type="EMBL" id="MBU5677635.1"/>
    </source>
</evidence>
<organism evidence="4 5">
    <name type="scientific">Alkaliphilus flagellatus</name>
    <dbReference type="NCBI Taxonomy" id="2841507"/>
    <lineage>
        <taxon>Bacteria</taxon>
        <taxon>Bacillati</taxon>
        <taxon>Bacillota</taxon>
        <taxon>Clostridia</taxon>
        <taxon>Peptostreptococcales</taxon>
        <taxon>Natronincolaceae</taxon>
        <taxon>Alkaliphilus</taxon>
    </lineage>
</organism>
<dbReference type="Pfam" id="PF00395">
    <property type="entry name" value="SLH"/>
    <property type="match status" value="2"/>
</dbReference>
<dbReference type="PANTHER" id="PTHR43308:SF5">
    <property type="entry name" value="S-LAYER PROTEIN _ PEPTIDOGLYCAN ENDO-BETA-N-ACETYLGLUCOSAMINIDASE"/>
    <property type="match status" value="1"/>
</dbReference>
<dbReference type="EMBL" id="JAHLQK010000006">
    <property type="protein sequence ID" value="MBU5677635.1"/>
    <property type="molecule type" value="Genomic_DNA"/>
</dbReference>
<evidence type="ECO:0000259" key="3">
    <source>
        <dbReference type="PROSITE" id="PS51272"/>
    </source>
</evidence>
<comment type="caution">
    <text evidence="4">The sequence shown here is derived from an EMBL/GenBank/DDBJ whole genome shotgun (WGS) entry which is preliminary data.</text>
</comment>
<accession>A0ABS6G569</accession>
<dbReference type="InterPro" id="IPR001119">
    <property type="entry name" value="SLH_dom"/>
</dbReference>